<dbReference type="InterPro" id="IPR018220">
    <property type="entry name" value="Adenylosuccin_syn_GTP-bd"/>
</dbReference>
<dbReference type="AlphaFoldDB" id="A0A418V8U3"/>
<feature type="active site" description="Proton donor" evidence="8">
    <location>
        <position position="41"/>
    </location>
</feature>
<dbReference type="RefSeq" id="WP_119764714.1">
    <property type="nucleotide sequence ID" value="NZ_QYUJ01000014.1"/>
</dbReference>
<dbReference type="SMART" id="SM00788">
    <property type="entry name" value="Adenylsucc_synt"/>
    <property type="match status" value="1"/>
</dbReference>
<comment type="catalytic activity">
    <reaction evidence="8 9">
        <text>IMP + L-aspartate + GTP = N(6)-(1,2-dicarboxyethyl)-AMP + GDP + phosphate + 2 H(+)</text>
        <dbReference type="Rhea" id="RHEA:15753"/>
        <dbReference type="ChEBI" id="CHEBI:15378"/>
        <dbReference type="ChEBI" id="CHEBI:29991"/>
        <dbReference type="ChEBI" id="CHEBI:37565"/>
        <dbReference type="ChEBI" id="CHEBI:43474"/>
        <dbReference type="ChEBI" id="CHEBI:57567"/>
        <dbReference type="ChEBI" id="CHEBI:58053"/>
        <dbReference type="ChEBI" id="CHEBI:58189"/>
        <dbReference type="EC" id="6.3.4.4"/>
    </reaction>
</comment>
<dbReference type="GO" id="GO:0044208">
    <property type="term" value="P:'de novo' AMP biosynthetic process"/>
    <property type="evidence" value="ECO:0007669"/>
    <property type="project" value="UniProtKB-UniRule"/>
</dbReference>
<feature type="binding site" description="in other chain" evidence="8">
    <location>
        <begin position="13"/>
        <end position="16"/>
    </location>
    <ligand>
        <name>IMP</name>
        <dbReference type="ChEBI" id="CHEBI:58053"/>
        <note>ligand shared between dimeric partners</note>
    </ligand>
</feature>
<comment type="cofactor">
    <cofactor evidence="8">
        <name>Mg(2+)</name>
        <dbReference type="ChEBI" id="CHEBI:18420"/>
    </cofactor>
    <text evidence="8">Binds 1 Mg(2+) ion per subunit.</text>
</comment>
<evidence type="ECO:0000256" key="9">
    <source>
        <dbReference type="RuleBase" id="RU000520"/>
    </source>
</evidence>
<dbReference type="PROSITE" id="PS01266">
    <property type="entry name" value="ADENYLOSUCCIN_SYN_1"/>
    <property type="match status" value="1"/>
</dbReference>
<evidence type="ECO:0000256" key="7">
    <source>
        <dbReference type="ARBA" id="ARBA00023134"/>
    </source>
</evidence>
<comment type="function">
    <text evidence="8">Plays an important role in the de novo pathway of purine nucleotide biosynthesis. Catalyzes the first committed step in the biosynthesis of AMP from IMP.</text>
</comment>
<reference evidence="10 11" key="1">
    <citation type="submission" date="2018-09" db="EMBL/GenBank/DDBJ databases">
        <authorList>
            <person name="Zhu H."/>
        </authorList>
    </citation>
    <scope>NUCLEOTIDE SEQUENCE [LARGE SCALE GENOMIC DNA]</scope>
    <source>
        <strain evidence="10 11">K2S05-167</strain>
    </source>
</reference>
<feature type="binding site" evidence="8">
    <location>
        <position position="40"/>
    </location>
    <ligand>
        <name>Mg(2+)</name>
        <dbReference type="ChEBI" id="CHEBI:18420"/>
    </ligand>
</feature>
<feature type="binding site" evidence="8">
    <location>
        <begin position="390"/>
        <end position="392"/>
    </location>
    <ligand>
        <name>GTP</name>
        <dbReference type="ChEBI" id="CHEBI:37565"/>
    </ligand>
</feature>
<feature type="active site" description="Proton acceptor" evidence="8">
    <location>
        <position position="13"/>
    </location>
</feature>
<dbReference type="OrthoDB" id="9807553at2"/>
<evidence type="ECO:0000256" key="4">
    <source>
        <dbReference type="ARBA" id="ARBA00022741"/>
    </source>
</evidence>
<accession>A0A418V8U3</accession>
<sequence>MPGIAIIGAQWGDEGKGKIVDFLAPEAKFVARYQGGANAGHTVNAKGKTFKLNLLPSGVLHEGAVSILGDGMVIDPDKFLEERQNLLDGGLNPDLRISDRAHLVLPHHKFVDGRKDFVGTTGRGIGPAYADRARRVGVRFGDLLDEAVLRERLERLMEAKPNSTRDAGWTSVDVGMAALAPIREKLAPFVQDTGALLRQAVKDGHNVLFEGAQATLLDLNYGTYPFVTSSYPTVGGVLVGAGVSHKAINKVFGVAKAFNTRVGHGPFPTEVTDEAGILRLRGDGSNPWDEYGTTTGRPRRVGWLDLELLKYAVDVNGLDGLVINKMDILSGLESIPVCVAYDSAGQPVYKHLKGWDTTDGATSRETLPKEAQAYLALIEETVNCPVVIFSCGPEREKTYGEVSWT</sequence>
<protein>
    <recommendedName>
        <fullName evidence="8 9">Adenylosuccinate synthetase</fullName>
        <shortName evidence="8">AMPSase</shortName>
        <shortName evidence="8">AdSS</shortName>
        <ecNumber evidence="8 9">6.3.4.4</ecNumber>
    </recommendedName>
    <alternativeName>
        <fullName evidence="8">IMP--aspartate ligase</fullName>
    </alternativeName>
</protein>
<dbReference type="Gene3D" id="3.40.440.10">
    <property type="entry name" value="Adenylosuccinate Synthetase, subunit A, domain 1"/>
    <property type="match status" value="1"/>
</dbReference>
<dbReference type="Pfam" id="PF00709">
    <property type="entry name" value="Adenylsucc_synt"/>
    <property type="match status" value="1"/>
</dbReference>
<dbReference type="NCBIfam" id="NF002223">
    <property type="entry name" value="PRK01117.1"/>
    <property type="match status" value="1"/>
</dbReference>
<evidence type="ECO:0000256" key="5">
    <source>
        <dbReference type="ARBA" id="ARBA00022755"/>
    </source>
</evidence>
<feature type="binding site" description="in other chain" evidence="8">
    <location>
        <position position="213"/>
    </location>
    <ligand>
        <name>IMP</name>
        <dbReference type="ChEBI" id="CHEBI:58053"/>
        <note>ligand shared between dimeric partners</note>
    </ligand>
</feature>
<feature type="binding site" evidence="8">
    <location>
        <begin position="40"/>
        <end position="42"/>
    </location>
    <ligand>
        <name>GTP</name>
        <dbReference type="ChEBI" id="CHEBI:37565"/>
    </ligand>
</feature>
<dbReference type="GO" id="GO:0004019">
    <property type="term" value="F:adenylosuccinate synthase activity"/>
    <property type="evidence" value="ECO:0007669"/>
    <property type="project" value="UniProtKB-UniRule"/>
</dbReference>
<keyword evidence="5 8" id="KW-0658">Purine biosynthesis</keyword>
<feature type="binding site" evidence="8">
    <location>
        <begin position="293"/>
        <end position="299"/>
    </location>
    <ligand>
        <name>substrate</name>
    </ligand>
</feature>
<keyword evidence="3 8" id="KW-0479">Metal-binding</keyword>
<feature type="binding site" description="in other chain" evidence="8">
    <location>
        <position position="297"/>
    </location>
    <ligand>
        <name>IMP</name>
        <dbReference type="ChEBI" id="CHEBI:58053"/>
        <note>ligand shared between dimeric partners</note>
    </ligand>
</feature>
<feature type="binding site" evidence="8">
    <location>
        <position position="135"/>
    </location>
    <ligand>
        <name>IMP</name>
        <dbReference type="ChEBI" id="CHEBI:58053"/>
        <note>ligand shared between dimeric partners</note>
    </ligand>
</feature>
<feature type="binding site" description="in other chain" evidence="8">
    <location>
        <position position="121"/>
    </location>
    <ligand>
        <name>IMP</name>
        <dbReference type="ChEBI" id="CHEBI:58053"/>
        <note>ligand shared between dimeric partners</note>
    </ligand>
</feature>
<comment type="subcellular location">
    <subcellularLocation>
        <location evidence="8">Cytoplasm</location>
    </subcellularLocation>
</comment>
<name>A0A418V8U3_9DEIO</name>
<feature type="binding site" evidence="8">
    <location>
        <position position="299"/>
    </location>
    <ligand>
        <name>GTP</name>
        <dbReference type="ChEBI" id="CHEBI:37565"/>
    </ligand>
</feature>
<dbReference type="UniPathway" id="UPA00075">
    <property type="reaction ID" value="UER00335"/>
</dbReference>
<dbReference type="GO" id="GO:0046040">
    <property type="term" value="P:IMP metabolic process"/>
    <property type="evidence" value="ECO:0007669"/>
    <property type="project" value="TreeGrafter"/>
</dbReference>
<feature type="binding site" evidence="8">
    <location>
        <begin position="325"/>
        <end position="327"/>
    </location>
    <ligand>
        <name>GTP</name>
        <dbReference type="ChEBI" id="CHEBI:37565"/>
    </ligand>
</feature>
<keyword evidence="7 8" id="KW-0342">GTP-binding</keyword>
<dbReference type="GO" id="GO:0005525">
    <property type="term" value="F:GTP binding"/>
    <property type="evidence" value="ECO:0007669"/>
    <property type="project" value="UniProtKB-UniRule"/>
</dbReference>
<proteinExistence type="inferred from homology"/>
<comment type="pathway">
    <text evidence="8 9">Purine metabolism; AMP biosynthesis via de novo pathway; AMP from IMP: step 1/2.</text>
</comment>
<dbReference type="EC" id="6.3.4.4" evidence="8 9"/>
<keyword evidence="2 8" id="KW-0436">Ligase</keyword>
<dbReference type="HAMAP" id="MF_00011">
    <property type="entry name" value="Adenylosucc_synth"/>
    <property type="match status" value="1"/>
</dbReference>
<gene>
    <name evidence="8" type="primary">purA</name>
    <name evidence="10" type="ORF">D3875_14070</name>
</gene>
<dbReference type="SUPFAM" id="SSF52540">
    <property type="entry name" value="P-loop containing nucleoside triphosphate hydrolases"/>
    <property type="match status" value="1"/>
</dbReference>
<evidence type="ECO:0000313" key="10">
    <source>
        <dbReference type="EMBL" id="RJF72510.1"/>
    </source>
</evidence>
<dbReference type="FunFam" id="3.90.170.10:FF:000001">
    <property type="entry name" value="Adenylosuccinate synthetase"/>
    <property type="match status" value="1"/>
</dbReference>
<evidence type="ECO:0000256" key="2">
    <source>
        <dbReference type="ARBA" id="ARBA00022598"/>
    </source>
</evidence>
<dbReference type="InterPro" id="IPR042111">
    <property type="entry name" value="Adenylosuccinate_synth_dom3"/>
</dbReference>
<evidence type="ECO:0000313" key="11">
    <source>
        <dbReference type="Proteomes" id="UP000286287"/>
    </source>
</evidence>
<dbReference type="GO" id="GO:0005737">
    <property type="term" value="C:cytoplasm"/>
    <property type="evidence" value="ECO:0007669"/>
    <property type="project" value="UniProtKB-SubCell"/>
</dbReference>
<evidence type="ECO:0000256" key="1">
    <source>
        <dbReference type="ARBA" id="ARBA00011738"/>
    </source>
</evidence>
<dbReference type="NCBIfam" id="TIGR00184">
    <property type="entry name" value="purA"/>
    <property type="match status" value="1"/>
</dbReference>
<comment type="similarity">
    <text evidence="8 9">Belongs to the adenylosuccinate synthetase family.</text>
</comment>
<dbReference type="CDD" id="cd03108">
    <property type="entry name" value="AdSS"/>
    <property type="match status" value="1"/>
</dbReference>
<dbReference type="Gene3D" id="1.10.300.10">
    <property type="entry name" value="Adenylosuccinate Synthetase, subunit A, domain 2"/>
    <property type="match status" value="1"/>
</dbReference>
<organism evidence="10 11">
    <name type="scientific">Deinococcus cavernae</name>
    <dbReference type="NCBI Taxonomy" id="2320857"/>
    <lineage>
        <taxon>Bacteria</taxon>
        <taxon>Thermotogati</taxon>
        <taxon>Deinococcota</taxon>
        <taxon>Deinococci</taxon>
        <taxon>Deinococcales</taxon>
        <taxon>Deinococcaceae</taxon>
        <taxon>Deinococcus</taxon>
    </lineage>
</organism>
<feature type="binding site" description="in other chain" evidence="8">
    <location>
        <position position="228"/>
    </location>
    <ligand>
        <name>IMP</name>
        <dbReference type="ChEBI" id="CHEBI:58053"/>
        <note>ligand shared between dimeric partners</note>
    </ligand>
</feature>
<keyword evidence="4 8" id="KW-0547">Nucleotide-binding</keyword>
<keyword evidence="6 8" id="KW-0460">Magnesium</keyword>
<feature type="binding site" description="in other chain" evidence="8">
    <location>
        <begin position="38"/>
        <end position="41"/>
    </location>
    <ligand>
        <name>IMP</name>
        <dbReference type="ChEBI" id="CHEBI:58053"/>
        <note>ligand shared between dimeric partners</note>
    </ligand>
</feature>
<comment type="caution">
    <text evidence="10">The sequence shown here is derived from an EMBL/GenBank/DDBJ whole genome shotgun (WGS) entry which is preliminary data.</text>
</comment>
<dbReference type="InterPro" id="IPR027417">
    <property type="entry name" value="P-loop_NTPase"/>
</dbReference>
<evidence type="ECO:0000256" key="3">
    <source>
        <dbReference type="ARBA" id="ARBA00022723"/>
    </source>
</evidence>
<dbReference type="GO" id="GO:0000287">
    <property type="term" value="F:magnesium ion binding"/>
    <property type="evidence" value="ECO:0007669"/>
    <property type="project" value="UniProtKB-UniRule"/>
</dbReference>
<dbReference type="InterPro" id="IPR042109">
    <property type="entry name" value="Adenylosuccinate_synth_dom1"/>
</dbReference>
<evidence type="ECO:0000256" key="6">
    <source>
        <dbReference type="ARBA" id="ARBA00022842"/>
    </source>
</evidence>
<dbReference type="Gene3D" id="3.90.170.10">
    <property type="entry name" value="Adenylosuccinate Synthetase, subunit A, domain 3"/>
    <property type="match status" value="1"/>
</dbReference>
<feature type="binding site" evidence="8">
    <location>
        <position position="13"/>
    </location>
    <ligand>
        <name>Mg(2+)</name>
        <dbReference type="ChEBI" id="CHEBI:18420"/>
    </ligand>
</feature>
<dbReference type="EMBL" id="QYUJ01000014">
    <property type="protein sequence ID" value="RJF72510.1"/>
    <property type="molecule type" value="Genomic_DNA"/>
</dbReference>
<dbReference type="Proteomes" id="UP000286287">
    <property type="component" value="Unassembled WGS sequence"/>
</dbReference>
<evidence type="ECO:0000256" key="8">
    <source>
        <dbReference type="HAMAP-Rule" id="MF_00011"/>
    </source>
</evidence>
<dbReference type="InterPro" id="IPR042110">
    <property type="entry name" value="Adenylosuccinate_synth_dom2"/>
</dbReference>
<feature type="binding site" evidence="8">
    <location>
        <begin position="12"/>
        <end position="18"/>
    </location>
    <ligand>
        <name>GTP</name>
        <dbReference type="ChEBI" id="CHEBI:37565"/>
    </ligand>
</feature>
<dbReference type="PANTHER" id="PTHR11846">
    <property type="entry name" value="ADENYLOSUCCINATE SYNTHETASE"/>
    <property type="match status" value="1"/>
</dbReference>
<dbReference type="PANTHER" id="PTHR11846:SF0">
    <property type="entry name" value="ADENYLOSUCCINATE SYNTHETASE"/>
    <property type="match status" value="1"/>
</dbReference>
<keyword evidence="8" id="KW-0963">Cytoplasm</keyword>
<keyword evidence="11" id="KW-1185">Reference proteome</keyword>
<comment type="subunit">
    <text evidence="1 8">Homodimer.</text>
</comment>
<dbReference type="InterPro" id="IPR001114">
    <property type="entry name" value="Adenylosuccinate_synthetase"/>
</dbReference>